<keyword evidence="10" id="KW-0645">Protease</keyword>
<comment type="similarity">
    <text evidence="10">Belongs to the peptidase M28 family.</text>
</comment>
<evidence type="ECO:0000256" key="8">
    <source>
        <dbReference type="ARBA" id="ARBA00023157"/>
    </source>
</evidence>
<evidence type="ECO:0000256" key="6">
    <source>
        <dbReference type="ARBA" id="ARBA00022723"/>
    </source>
</evidence>
<feature type="domain" description="Peptidase M28" evidence="11">
    <location>
        <begin position="99"/>
        <end position="324"/>
    </location>
</feature>
<evidence type="ECO:0000256" key="4">
    <source>
        <dbReference type="ARBA" id="ARBA00022525"/>
    </source>
</evidence>
<dbReference type="FunFam" id="3.40.630.10:FF:000029">
    <property type="entry name" value="Glutaminyl-peptide cyclotransferase"/>
    <property type="match status" value="1"/>
</dbReference>
<dbReference type="Pfam" id="PF04389">
    <property type="entry name" value="Peptidase_M28"/>
    <property type="match status" value="1"/>
</dbReference>
<reference evidence="12 13" key="1">
    <citation type="submission" date="2018-08" db="EMBL/GenBank/DDBJ databases">
        <title>Genome and evolution of the arbuscular mycorrhizal fungus Diversispora epigaea (formerly Glomus versiforme) and its bacterial endosymbionts.</title>
        <authorList>
            <person name="Sun X."/>
            <person name="Fei Z."/>
            <person name="Harrison M."/>
        </authorList>
    </citation>
    <scope>NUCLEOTIDE SEQUENCE [LARGE SCALE GENOMIC DNA]</scope>
    <source>
        <strain evidence="12 13">IT104</strain>
    </source>
</reference>
<dbReference type="GO" id="GO:0008233">
    <property type="term" value="F:peptidase activity"/>
    <property type="evidence" value="ECO:0007669"/>
    <property type="project" value="UniProtKB-KW"/>
</dbReference>
<dbReference type="OrthoDB" id="3907302at2759"/>
<protein>
    <recommendedName>
        <fullName evidence="10">Peptide hydrolase</fullName>
        <ecNumber evidence="10">3.4.-.-</ecNumber>
    </recommendedName>
</protein>
<dbReference type="STRING" id="1348612.A0A397HLY2"/>
<evidence type="ECO:0000256" key="10">
    <source>
        <dbReference type="RuleBase" id="RU361240"/>
    </source>
</evidence>
<keyword evidence="6 10" id="KW-0479">Metal-binding</keyword>
<dbReference type="InterPro" id="IPR037457">
    <property type="entry name" value="M28_QC"/>
</dbReference>
<comment type="catalytic activity">
    <reaction evidence="1">
        <text>N-terminal L-glutaminyl-[peptide] = N-terminal 5-oxo-L-prolyl-[peptide] + NH4(+)</text>
        <dbReference type="Rhea" id="RHEA:23652"/>
        <dbReference type="Rhea" id="RHEA-COMP:11736"/>
        <dbReference type="Rhea" id="RHEA-COMP:11846"/>
        <dbReference type="ChEBI" id="CHEBI:28938"/>
        <dbReference type="ChEBI" id="CHEBI:64722"/>
        <dbReference type="ChEBI" id="CHEBI:87215"/>
        <dbReference type="EC" id="2.3.2.5"/>
    </reaction>
</comment>
<evidence type="ECO:0000259" key="11">
    <source>
        <dbReference type="Pfam" id="PF04389"/>
    </source>
</evidence>
<evidence type="ECO:0000256" key="1">
    <source>
        <dbReference type="ARBA" id="ARBA00000001"/>
    </source>
</evidence>
<dbReference type="GO" id="GO:0006508">
    <property type="term" value="P:proteolysis"/>
    <property type="evidence" value="ECO:0007669"/>
    <property type="project" value="UniProtKB-KW"/>
</dbReference>
<comment type="caution">
    <text evidence="12">The sequence shown here is derived from an EMBL/GenBank/DDBJ whole genome shotgun (WGS) entry which is preliminary data.</text>
</comment>
<dbReference type="CDD" id="cd03880">
    <property type="entry name" value="M28_QC_like"/>
    <property type="match status" value="1"/>
</dbReference>
<dbReference type="EMBL" id="PQFF01000298">
    <property type="protein sequence ID" value="RHZ64139.1"/>
    <property type="molecule type" value="Genomic_DNA"/>
</dbReference>
<keyword evidence="7 10" id="KW-0862">Zinc</keyword>
<evidence type="ECO:0000256" key="9">
    <source>
        <dbReference type="ARBA" id="ARBA00023315"/>
    </source>
</evidence>
<organism evidence="12 13">
    <name type="scientific">Diversispora epigaea</name>
    <dbReference type="NCBI Taxonomy" id="1348612"/>
    <lineage>
        <taxon>Eukaryota</taxon>
        <taxon>Fungi</taxon>
        <taxon>Fungi incertae sedis</taxon>
        <taxon>Mucoromycota</taxon>
        <taxon>Glomeromycotina</taxon>
        <taxon>Glomeromycetes</taxon>
        <taxon>Diversisporales</taxon>
        <taxon>Diversisporaceae</taxon>
        <taxon>Diversispora</taxon>
    </lineage>
</organism>
<evidence type="ECO:0000313" key="13">
    <source>
        <dbReference type="Proteomes" id="UP000266861"/>
    </source>
</evidence>
<keyword evidence="13" id="KW-1185">Reference proteome</keyword>
<sequence>MTIKIILIIYLILFYCQLPLAYKTLSKQGLKILTNITFTESLETFSNYLTPILIPRVPDTDGNRKVQNFIKEHFNKLKWDIDEDTFTDETPLGKKQFNNIIVTKNIKSNKRLVMAAHFDSKYFDPPNNFVGATDSAVPCAILMDLASKLDPYLKDKDKVTLQIIFFDGEEAFKSWNSNDSLYGARHLASKWENTYLDIPEVKTRNVLGSIEVLVLLDLLGATKPSFQSYFQTTSWMFSELANIENRLYTEKIITIPEDIDDFDDISYFDTSTIHNYQSHIEDDHLPFLKRGVSILHIIAYPFPSVWHTFDDNLDAIDENVVFNLNTIFRIFAAEFLNIDPGSLTHDELV</sequence>
<dbReference type="InterPro" id="IPR007484">
    <property type="entry name" value="Peptidase_M28"/>
</dbReference>
<evidence type="ECO:0000256" key="3">
    <source>
        <dbReference type="ARBA" id="ARBA00006014"/>
    </source>
</evidence>
<dbReference type="PANTHER" id="PTHR12283:SF6">
    <property type="entry name" value="GLUTAMINYL-PEPTIDE CYCLOTRANSFERASE-RELATED"/>
    <property type="match status" value="1"/>
</dbReference>
<evidence type="ECO:0000256" key="7">
    <source>
        <dbReference type="ARBA" id="ARBA00022833"/>
    </source>
</evidence>
<keyword evidence="8" id="KW-1015">Disulfide bond</keyword>
<name>A0A397HLY2_9GLOM</name>
<dbReference type="Proteomes" id="UP000266861">
    <property type="component" value="Unassembled WGS sequence"/>
</dbReference>
<dbReference type="GO" id="GO:0005576">
    <property type="term" value="C:extracellular region"/>
    <property type="evidence" value="ECO:0007669"/>
    <property type="project" value="UniProtKB-SubCell"/>
</dbReference>
<comment type="subcellular location">
    <subcellularLocation>
        <location evidence="2">Secreted</location>
    </subcellularLocation>
</comment>
<dbReference type="PANTHER" id="PTHR12283">
    <property type="entry name" value="GLUTAMINYL-PEPTIDE CYCLOTRANSFERASE"/>
    <property type="match status" value="1"/>
</dbReference>
<keyword evidence="9" id="KW-0012">Acyltransferase</keyword>
<comment type="similarity">
    <text evidence="3">Belongs to the glutaminyl-peptide cyclotransferase family.</text>
</comment>
<dbReference type="GO" id="GO:0008270">
    <property type="term" value="F:zinc ion binding"/>
    <property type="evidence" value="ECO:0007669"/>
    <property type="project" value="TreeGrafter"/>
</dbReference>
<gene>
    <name evidence="12" type="ORF">Glove_326g72</name>
</gene>
<dbReference type="Gene3D" id="3.40.630.10">
    <property type="entry name" value="Zn peptidases"/>
    <property type="match status" value="1"/>
</dbReference>
<dbReference type="SUPFAM" id="SSF53187">
    <property type="entry name" value="Zn-dependent exopeptidases"/>
    <property type="match status" value="1"/>
</dbReference>
<accession>A0A397HLY2</accession>
<evidence type="ECO:0000256" key="2">
    <source>
        <dbReference type="ARBA" id="ARBA00004613"/>
    </source>
</evidence>
<proteinExistence type="inferred from homology"/>
<evidence type="ECO:0000256" key="5">
    <source>
        <dbReference type="ARBA" id="ARBA00022679"/>
    </source>
</evidence>
<keyword evidence="10" id="KW-0378">Hydrolase</keyword>
<dbReference type="EC" id="3.4.-.-" evidence="10"/>
<keyword evidence="4" id="KW-0964">Secreted</keyword>
<dbReference type="AlphaFoldDB" id="A0A397HLY2"/>
<dbReference type="InterPro" id="IPR040234">
    <property type="entry name" value="QC/QCL"/>
</dbReference>
<keyword evidence="5" id="KW-0808">Transferase</keyword>
<dbReference type="GO" id="GO:0016603">
    <property type="term" value="F:glutaminyl-peptide cyclotransferase activity"/>
    <property type="evidence" value="ECO:0007669"/>
    <property type="project" value="UniProtKB-EC"/>
</dbReference>
<evidence type="ECO:0000313" key="12">
    <source>
        <dbReference type="EMBL" id="RHZ64139.1"/>
    </source>
</evidence>